<evidence type="ECO:0000259" key="15">
    <source>
        <dbReference type="PROSITE" id="PS50109"/>
    </source>
</evidence>
<dbReference type="InterPro" id="IPR050640">
    <property type="entry name" value="Bact_2-comp_sensor_kinase"/>
</dbReference>
<dbReference type="EC" id="2.7.13.3" evidence="3"/>
<dbReference type="PANTHER" id="PTHR34220:SF11">
    <property type="entry name" value="SENSOR PROTEIN KINASE HPTS"/>
    <property type="match status" value="1"/>
</dbReference>
<dbReference type="CDD" id="cd06225">
    <property type="entry name" value="HAMP"/>
    <property type="match status" value="1"/>
</dbReference>
<evidence type="ECO:0000259" key="16">
    <source>
        <dbReference type="PROSITE" id="PS50885"/>
    </source>
</evidence>
<evidence type="ECO:0000256" key="7">
    <source>
        <dbReference type="ARBA" id="ARBA00022692"/>
    </source>
</evidence>
<dbReference type="SUPFAM" id="SSF158472">
    <property type="entry name" value="HAMP domain-like"/>
    <property type="match status" value="1"/>
</dbReference>
<dbReference type="SUPFAM" id="SSF55874">
    <property type="entry name" value="ATPase domain of HSP90 chaperone/DNA topoisomerase II/histidine kinase"/>
    <property type="match status" value="1"/>
</dbReference>
<dbReference type="InterPro" id="IPR003594">
    <property type="entry name" value="HATPase_dom"/>
</dbReference>
<dbReference type="SMART" id="SM00387">
    <property type="entry name" value="HATPase_c"/>
    <property type="match status" value="1"/>
</dbReference>
<organism evidence="17 18">
    <name type="scientific">Cohnella lubricantis</name>
    <dbReference type="NCBI Taxonomy" id="2163172"/>
    <lineage>
        <taxon>Bacteria</taxon>
        <taxon>Bacillati</taxon>
        <taxon>Bacillota</taxon>
        <taxon>Bacilli</taxon>
        <taxon>Bacillales</taxon>
        <taxon>Paenibacillaceae</taxon>
        <taxon>Cohnella</taxon>
    </lineage>
</organism>
<dbReference type="EMBL" id="JACJVN010000019">
    <property type="protein sequence ID" value="MBB6676650.1"/>
    <property type="molecule type" value="Genomic_DNA"/>
</dbReference>
<evidence type="ECO:0000256" key="11">
    <source>
        <dbReference type="ARBA" id="ARBA00022989"/>
    </source>
</evidence>
<dbReference type="GO" id="GO:0005524">
    <property type="term" value="F:ATP binding"/>
    <property type="evidence" value="ECO:0007669"/>
    <property type="project" value="UniProtKB-KW"/>
</dbReference>
<keyword evidence="18" id="KW-1185">Reference proteome</keyword>
<keyword evidence="4" id="KW-1003">Cell membrane</keyword>
<dbReference type="InterPro" id="IPR010559">
    <property type="entry name" value="Sig_transdc_His_kin_internal"/>
</dbReference>
<evidence type="ECO:0000256" key="1">
    <source>
        <dbReference type="ARBA" id="ARBA00000085"/>
    </source>
</evidence>
<evidence type="ECO:0000256" key="3">
    <source>
        <dbReference type="ARBA" id="ARBA00012438"/>
    </source>
</evidence>
<reference evidence="17 18" key="1">
    <citation type="submission" date="2020-08" db="EMBL/GenBank/DDBJ databases">
        <title>Cohnella phylogeny.</title>
        <authorList>
            <person name="Dunlap C."/>
        </authorList>
    </citation>
    <scope>NUCLEOTIDE SEQUENCE [LARGE SCALE GENOMIC DNA]</scope>
    <source>
        <strain evidence="17 18">DSM 103658</strain>
    </source>
</reference>
<comment type="subcellular location">
    <subcellularLocation>
        <location evidence="2">Cell membrane</location>
        <topology evidence="2">Multi-pass membrane protein</topology>
    </subcellularLocation>
</comment>
<dbReference type="Gene3D" id="6.10.340.10">
    <property type="match status" value="1"/>
</dbReference>
<keyword evidence="10" id="KW-0067">ATP-binding</keyword>
<evidence type="ECO:0000256" key="12">
    <source>
        <dbReference type="ARBA" id="ARBA00023012"/>
    </source>
</evidence>
<keyword evidence="8" id="KW-0547">Nucleotide-binding</keyword>
<comment type="caution">
    <text evidence="17">The sequence shown here is derived from an EMBL/GenBank/DDBJ whole genome shotgun (WGS) entry which is preliminary data.</text>
</comment>
<comment type="catalytic activity">
    <reaction evidence="1">
        <text>ATP + protein L-histidine = ADP + protein N-phospho-L-histidine.</text>
        <dbReference type="EC" id="2.7.13.3"/>
    </reaction>
</comment>
<dbReference type="GO" id="GO:0005886">
    <property type="term" value="C:plasma membrane"/>
    <property type="evidence" value="ECO:0007669"/>
    <property type="project" value="UniProtKB-SubCell"/>
</dbReference>
<dbReference type="InterPro" id="IPR003660">
    <property type="entry name" value="HAMP_dom"/>
</dbReference>
<dbReference type="RefSeq" id="WP_185177935.1">
    <property type="nucleotide sequence ID" value="NZ_CBCSEP010000016.1"/>
</dbReference>
<name>A0A841TBN2_9BACL</name>
<feature type="transmembrane region" description="Helical" evidence="14">
    <location>
        <begin position="16"/>
        <end position="36"/>
    </location>
</feature>
<evidence type="ECO:0000256" key="10">
    <source>
        <dbReference type="ARBA" id="ARBA00022840"/>
    </source>
</evidence>
<evidence type="ECO:0000256" key="14">
    <source>
        <dbReference type="SAM" id="Phobius"/>
    </source>
</evidence>
<keyword evidence="13 14" id="KW-0472">Membrane</keyword>
<dbReference type="PROSITE" id="PS50885">
    <property type="entry name" value="HAMP"/>
    <property type="match status" value="1"/>
</dbReference>
<keyword evidence="9 17" id="KW-0418">Kinase</keyword>
<dbReference type="Pfam" id="PF02743">
    <property type="entry name" value="dCache_1"/>
    <property type="match status" value="1"/>
</dbReference>
<dbReference type="Pfam" id="PF02518">
    <property type="entry name" value="HATPase_c"/>
    <property type="match status" value="1"/>
</dbReference>
<evidence type="ECO:0000256" key="2">
    <source>
        <dbReference type="ARBA" id="ARBA00004651"/>
    </source>
</evidence>
<protein>
    <recommendedName>
        <fullName evidence="3">histidine kinase</fullName>
        <ecNumber evidence="3">2.7.13.3</ecNumber>
    </recommendedName>
</protein>
<dbReference type="InterPro" id="IPR005467">
    <property type="entry name" value="His_kinase_dom"/>
</dbReference>
<feature type="domain" description="HAMP" evidence="16">
    <location>
        <begin position="329"/>
        <end position="381"/>
    </location>
</feature>
<evidence type="ECO:0000256" key="8">
    <source>
        <dbReference type="ARBA" id="ARBA00022741"/>
    </source>
</evidence>
<dbReference type="PRINTS" id="PR00344">
    <property type="entry name" value="BCTRLSENSOR"/>
</dbReference>
<dbReference type="GO" id="GO:0000155">
    <property type="term" value="F:phosphorelay sensor kinase activity"/>
    <property type="evidence" value="ECO:0007669"/>
    <property type="project" value="InterPro"/>
</dbReference>
<keyword evidence="6" id="KW-0808">Transferase</keyword>
<keyword evidence="7 14" id="KW-0812">Transmembrane</keyword>
<dbReference type="Gene3D" id="3.30.565.10">
    <property type="entry name" value="Histidine kinase-like ATPase, C-terminal domain"/>
    <property type="match status" value="1"/>
</dbReference>
<dbReference type="Pfam" id="PF00672">
    <property type="entry name" value="HAMP"/>
    <property type="match status" value="1"/>
</dbReference>
<dbReference type="InterPro" id="IPR036890">
    <property type="entry name" value="HATPase_C_sf"/>
</dbReference>
<evidence type="ECO:0000256" key="9">
    <source>
        <dbReference type="ARBA" id="ARBA00022777"/>
    </source>
</evidence>
<evidence type="ECO:0000313" key="17">
    <source>
        <dbReference type="EMBL" id="MBB6676650.1"/>
    </source>
</evidence>
<keyword evidence="12" id="KW-0902">Two-component regulatory system</keyword>
<dbReference type="Proteomes" id="UP000574133">
    <property type="component" value="Unassembled WGS sequence"/>
</dbReference>
<evidence type="ECO:0000256" key="6">
    <source>
        <dbReference type="ARBA" id="ARBA00022679"/>
    </source>
</evidence>
<dbReference type="SMART" id="SM00304">
    <property type="entry name" value="HAMP"/>
    <property type="match status" value="1"/>
</dbReference>
<proteinExistence type="predicted"/>
<dbReference type="Pfam" id="PF06580">
    <property type="entry name" value="His_kinase"/>
    <property type="match status" value="1"/>
</dbReference>
<sequence length="608" mass="68544">MNNRRTLLKSSIRSKILLSFFLCIIVPGSFMIYYTFRSSQEVLREQIDRSNKEVVTRIASNMDNLSERMMNASNLIVNDPDIQSFLLMDTDWTDNYDSFQRYQSIQTKLANLKELVMDSDAIVAVVDYRGYVHSAPNPSGGRIEYNDLAMEKWFAETAKAGGWPHWEFPYEGAMAGQGSDEDGEWFLLARLIKSQQGDEGIGLAVIGVPAATFFPGDETLGQDKQTNTLLLASGNRRLLDSAGPALPELTDKLLESVPPDSGGSAVKVKTADRSYVARAVQVPQLGWELVNVVPQTELMQQLQRIKNQSYLWLFAWFAVFTIVFVLLMLSFTKPLRALLLLMGRVGKGDFNVQVAVKGRDEVARLGAHFNLMTANLRELIDRLSDEQKRKDEARFQALQAQINPHFLFNTLNSMKWMATLSGAKHVSQMMTKLGKLLEFTMRYDREFIPLAEEFARLEDYLDLQRIRFHDNVLIETDLPEELKGCGILKFTLQPIVENAIIHGNRTPLGIRISAAEADGQLELIVADNGVGMDAMQLEELVQSMNHSHSRFNGIGIRNVHERIRMHYGDRFGVLLRSVPGEGTTVTIRMPILPQKIASHDDNAKQLEG</sequence>
<dbReference type="AlphaFoldDB" id="A0A841TBN2"/>
<dbReference type="InterPro" id="IPR004358">
    <property type="entry name" value="Sig_transdc_His_kin-like_C"/>
</dbReference>
<evidence type="ECO:0000256" key="5">
    <source>
        <dbReference type="ARBA" id="ARBA00022553"/>
    </source>
</evidence>
<evidence type="ECO:0000256" key="13">
    <source>
        <dbReference type="ARBA" id="ARBA00023136"/>
    </source>
</evidence>
<evidence type="ECO:0000313" key="18">
    <source>
        <dbReference type="Proteomes" id="UP000574133"/>
    </source>
</evidence>
<dbReference type="PROSITE" id="PS50109">
    <property type="entry name" value="HIS_KIN"/>
    <property type="match status" value="1"/>
</dbReference>
<keyword evidence="11 14" id="KW-1133">Transmembrane helix</keyword>
<feature type="domain" description="Histidine kinase" evidence="15">
    <location>
        <begin position="488"/>
        <end position="593"/>
    </location>
</feature>
<dbReference type="InterPro" id="IPR033479">
    <property type="entry name" value="dCache_1"/>
</dbReference>
<evidence type="ECO:0000256" key="4">
    <source>
        <dbReference type="ARBA" id="ARBA00022475"/>
    </source>
</evidence>
<accession>A0A841TBN2</accession>
<dbReference type="PANTHER" id="PTHR34220">
    <property type="entry name" value="SENSOR HISTIDINE KINASE YPDA"/>
    <property type="match status" value="1"/>
</dbReference>
<gene>
    <name evidence="17" type="ORF">H4Q31_04830</name>
</gene>
<feature type="transmembrane region" description="Helical" evidence="14">
    <location>
        <begin position="310"/>
        <end position="332"/>
    </location>
</feature>
<keyword evidence="5" id="KW-0597">Phosphoprotein</keyword>